<gene>
    <name evidence="2" type="ORF">PCOR1329_LOCUS10942</name>
</gene>
<protein>
    <submittedName>
        <fullName evidence="2">Uncharacterized protein</fullName>
    </submittedName>
</protein>
<sequence>GRPPAAARQRRRAMGARPATTPPLRRAAQAAAGLLGAFGPVRALPILPEHLFCHNSSVQLQAAAGGVTASIPCDAGAFGTGTVCCEDEDVAFVLEHLQHTLEFGQRHIADRQEFQEQYSRLAVGEHPCGP</sequence>
<evidence type="ECO:0000256" key="1">
    <source>
        <dbReference type="SAM" id="MobiDB-lite"/>
    </source>
</evidence>
<reference evidence="2" key="1">
    <citation type="submission" date="2023-10" db="EMBL/GenBank/DDBJ databases">
        <authorList>
            <person name="Chen Y."/>
            <person name="Shah S."/>
            <person name="Dougan E. K."/>
            <person name="Thang M."/>
            <person name="Chan C."/>
        </authorList>
    </citation>
    <scope>NUCLEOTIDE SEQUENCE [LARGE SCALE GENOMIC DNA]</scope>
</reference>
<feature type="non-terminal residue" evidence="2">
    <location>
        <position position="130"/>
    </location>
</feature>
<evidence type="ECO:0000313" key="3">
    <source>
        <dbReference type="Proteomes" id="UP001189429"/>
    </source>
</evidence>
<accession>A0ABN9QDK2</accession>
<dbReference type="Proteomes" id="UP001189429">
    <property type="component" value="Unassembled WGS sequence"/>
</dbReference>
<feature type="region of interest" description="Disordered" evidence="1">
    <location>
        <begin position="1"/>
        <end position="24"/>
    </location>
</feature>
<feature type="compositionally biased region" description="Low complexity" evidence="1">
    <location>
        <begin position="15"/>
        <end position="24"/>
    </location>
</feature>
<name>A0ABN9QDK2_9DINO</name>
<proteinExistence type="predicted"/>
<comment type="caution">
    <text evidence="2">The sequence shown here is derived from an EMBL/GenBank/DDBJ whole genome shotgun (WGS) entry which is preliminary data.</text>
</comment>
<dbReference type="EMBL" id="CAUYUJ010003123">
    <property type="protein sequence ID" value="CAK0803997.1"/>
    <property type="molecule type" value="Genomic_DNA"/>
</dbReference>
<feature type="non-terminal residue" evidence="2">
    <location>
        <position position="1"/>
    </location>
</feature>
<organism evidence="2 3">
    <name type="scientific">Prorocentrum cordatum</name>
    <dbReference type="NCBI Taxonomy" id="2364126"/>
    <lineage>
        <taxon>Eukaryota</taxon>
        <taxon>Sar</taxon>
        <taxon>Alveolata</taxon>
        <taxon>Dinophyceae</taxon>
        <taxon>Prorocentrales</taxon>
        <taxon>Prorocentraceae</taxon>
        <taxon>Prorocentrum</taxon>
    </lineage>
</organism>
<evidence type="ECO:0000313" key="2">
    <source>
        <dbReference type="EMBL" id="CAK0803997.1"/>
    </source>
</evidence>
<keyword evidence="3" id="KW-1185">Reference proteome</keyword>